<keyword evidence="3 6" id="KW-0238">DNA-binding</keyword>
<dbReference type="Gene3D" id="1.10.10.10">
    <property type="entry name" value="Winged helix-like DNA-binding domain superfamily/Winged helix DNA-binding domain"/>
    <property type="match status" value="1"/>
</dbReference>
<keyword evidence="2" id="KW-0805">Transcription regulation</keyword>
<dbReference type="GO" id="GO:0006351">
    <property type="term" value="P:DNA-templated transcription"/>
    <property type="evidence" value="ECO:0007669"/>
    <property type="project" value="TreeGrafter"/>
</dbReference>
<evidence type="ECO:0000256" key="3">
    <source>
        <dbReference type="ARBA" id="ARBA00023125"/>
    </source>
</evidence>
<dbReference type="Proteomes" id="UP000199392">
    <property type="component" value="Unassembled WGS sequence"/>
</dbReference>
<dbReference type="InterPro" id="IPR036390">
    <property type="entry name" value="WH_DNA-bd_sf"/>
</dbReference>
<evidence type="ECO:0000256" key="1">
    <source>
        <dbReference type="ARBA" id="ARBA00009437"/>
    </source>
</evidence>
<dbReference type="Pfam" id="PF00126">
    <property type="entry name" value="HTH_1"/>
    <property type="match status" value="1"/>
</dbReference>
<organism evidence="6 7">
    <name type="scientific">Alloyangia pacifica</name>
    <dbReference type="NCBI Taxonomy" id="311180"/>
    <lineage>
        <taxon>Bacteria</taxon>
        <taxon>Pseudomonadati</taxon>
        <taxon>Pseudomonadota</taxon>
        <taxon>Alphaproteobacteria</taxon>
        <taxon>Rhodobacterales</taxon>
        <taxon>Roseobacteraceae</taxon>
        <taxon>Alloyangia</taxon>
    </lineage>
</organism>
<dbReference type="CDD" id="cd08432">
    <property type="entry name" value="PBP2_GcdR_TrpI_HvrB_AmpR_like"/>
    <property type="match status" value="1"/>
</dbReference>
<protein>
    <submittedName>
        <fullName evidence="6">DNA-binding transcriptional regulator, LysR family</fullName>
    </submittedName>
</protein>
<dbReference type="PROSITE" id="PS50931">
    <property type="entry name" value="HTH_LYSR"/>
    <property type="match status" value="1"/>
</dbReference>
<dbReference type="SUPFAM" id="SSF46785">
    <property type="entry name" value="Winged helix' DNA-binding domain"/>
    <property type="match status" value="1"/>
</dbReference>
<dbReference type="SUPFAM" id="SSF53850">
    <property type="entry name" value="Periplasmic binding protein-like II"/>
    <property type="match status" value="1"/>
</dbReference>
<keyword evidence="7" id="KW-1185">Reference proteome</keyword>
<sequence>MKSLNAHSLHGLRVIEAVARNGTLSRAAAELGSSIGAVSQQVARAEKALGLQLFDRSREGMLVRPEAAEFLSRLGEGFARVSQAVEALEHRRDKVVTISVAPIFATRWLIWRLKDFYAQHPDIKVRIDINTGLIDPARADMDFGIRIGPGDWPGVKAEPLFDQLIVPVCSPEVACQLRTPADLSRVPIIRDPAAMFGWDAWLGPEGVSDDILGEGPEFPDSAMCLDAAISGMGVFLAFEVLVHDALRMGSLVMPFPRYRRTGFRYALVSAPDRVPGPDQQLFRRWLKKTLREEGLGEG</sequence>
<evidence type="ECO:0000256" key="2">
    <source>
        <dbReference type="ARBA" id="ARBA00023015"/>
    </source>
</evidence>
<comment type="similarity">
    <text evidence="1">Belongs to the LysR transcriptional regulatory family.</text>
</comment>
<dbReference type="GO" id="GO:0003700">
    <property type="term" value="F:DNA-binding transcription factor activity"/>
    <property type="evidence" value="ECO:0007669"/>
    <property type="project" value="InterPro"/>
</dbReference>
<proteinExistence type="inferred from homology"/>
<dbReference type="PANTHER" id="PTHR30537">
    <property type="entry name" value="HTH-TYPE TRANSCRIPTIONAL REGULATOR"/>
    <property type="match status" value="1"/>
</dbReference>
<evidence type="ECO:0000256" key="4">
    <source>
        <dbReference type="ARBA" id="ARBA00023163"/>
    </source>
</evidence>
<evidence type="ECO:0000313" key="6">
    <source>
        <dbReference type="EMBL" id="SFT10549.1"/>
    </source>
</evidence>
<dbReference type="InterPro" id="IPR036388">
    <property type="entry name" value="WH-like_DNA-bd_sf"/>
</dbReference>
<dbReference type="PANTHER" id="PTHR30537:SF74">
    <property type="entry name" value="HTH-TYPE TRANSCRIPTIONAL REGULATOR TRPI"/>
    <property type="match status" value="1"/>
</dbReference>
<dbReference type="OrthoDB" id="7328368at2"/>
<keyword evidence="4" id="KW-0804">Transcription</keyword>
<name>A0A1I6VA06_9RHOB</name>
<dbReference type="GO" id="GO:0043565">
    <property type="term" value="F:sequence-specific DNA binding"/>
    <property type="evidence" value="ECO:0007669"/>
    <property type="project" value="TreeGrafter"/>
</dbReference>
<dbReference type="InterPro" id="IPR058163">
    <property type="entry name" value="LysR-type_TF_proteobact-type"/>
</dbReference>
<evidence type="ECO:0000259" key="5">
    <source>
        <dbReference type="PROSITE" id="PS50931"/>
    </source>
</evidence>
<evidence type="ECO:0000313" key="7">
    <source>
        <dbReference type="Proteomes" id="UP000199392"/>
    </source>
</evidence>
<dbReference type="InterPro" id="IPR000847">
    <property type="entry name" value="LysR_HTH_N"/>
</dbReference>
<dbReference type="InterPro" id="IPR005119">
    <property type="entry name" value="LysR_subst-bd"/>
</dbReference>
<reference evidence="7" key="1">
    <citation type="submission" date="2016-10" db="EMBL/GenBank/DDBJ databases">
        <authorList>
            <person name="Varghese N."/>
            <person name="Submissions S."/>
        </authorList>
    </citation>
    <scope>NUCLEOTIDE SEQUENCE [LARGE SCALE GENOMIC DNA]</scope>
    <source>
        <strain evidence="7">DSM 26894</strain>
    </source>
</reference>
<dbReference type="RefSeq" id="WP_092427745.1">
    <property type="nucleotide sequence ID" value="NZ_FNCL01000010.1"/>
</dbReference>
<dbReference type="EMBL" id="FOZW01000010">
    <property type="protein sequence ID" value="SFT10549.1"/>
    <property type="molecule type" value="Genomic_DNA"/>
</dbReference>
<accession>A0A1I6VA06</accession>
<dbReference type="Gene3D" id="3.40.190.10">
    <property type="entry name" value="Periplasmic binding protein-like II"/>
    <property type="match status" value="2"/>
</dbReference>
<gene>
    <name evidence="6" type="ORF">SAMN04488050_110131</name>
</gene>
<dbReference type="STRING" id="311180.SAMN04488050_110131"/>
<feature type="domain" description="HTH lysR-type" evidence="5">
    <location>
        <begin position="7"/>
        <end position="63"/>
    </location>
</feature>
<dbReference type="Pfam" id="PF03466">
    <property type="entry name" value="LysR_substrate"/>
    <property type="match status" value="1"/>
</dbReference>
<dbReference type="AlphaFoldDB" id="A0A1I6VA06"/>